<keyword evidence="3" id="KW-1185">Reference proteome</keyword>
<evidence type="ECO:0000259" key="1">
    <source>
        <dbReference type="Pfam" id="PF10105"/>
    </source>
</evidence>
<name>A0ABR9ZWP7_9FIRM</name>
<accession>A0ABR9ZWP7</accession>
<sequence length="230" mass="26837">METLRIVYTKQKYMRYLSHLELMKLFERVFRFQKLPLKFSEGFNPHPKMTFAAPLSVGFSSQAEIMEVQLNERIDLEHVLQMKFPDGIQIIKAKYVDSKKALMASIDFSEYMIRIDFGASVSEYPFEERAESFLNQEAIHYEKKTKKGTMKTVNALELVKSFSVIFKEENELILRATLASNSSMGSLNPELLANLFLNFCKNEKEIEQIEVERINLFMTVDKKLVSLYEL</sequence>
<gene>
    <name evidence="2" type="ORF">ISU02_17375</name>
</gene>
<dbReference type="Pfam" id="PF10105">
    <property type="entry name" value="DUF2344"/>
    <property type="match status" value="1"/>
</dbReference>
<reference evidence="2 3" key="1">
    <citation type="submission" date="2020-11" db="EMBL/GenBank/DDBJ databases">
        <title>Fusibacter basophilias sp. nov.</title>
        <authorList>
            <person name="Qiu D."/>
        </authorList>
    </citation>
    <scope>NUCLEOTIDE SEQUENCE [LARGE SCALE GENOMIC DNA]</scope>
    <source>
        <strain evidence="2 3">Q10-2</strain>
    </source>
</reference>
<dbReference type="RefSeq" id="WP_194703114.1">
    <property type="nucleotide sequence ID" value="NZ_JADKNH010000011.1"/>
</dbReference>
<organism evidence="2 3">
    <name type="scientific">Fusibacter ferrireducens</name>
    <dbReference type="NCBI Taxonomy" id="2785058"/>
    <lineage>
        <taxon>Bacteria</taxon>
        <taxon>Bacillati</taxon>
        <taxon>Bacillota</taxon>
        <taxon>Clostridia</taxon>
        <taxon>Eubacteriales</taxon>
        <taxon>Eubacteriales Family XII. Incertae Sedis</taxon>
        <taxon>Fusibacter</taxon>
    </lineage>
</organism>
<comment type="caution">
    <text evidence="2">The sequence shown here is derived from an EMBL/GenBank/DDBJ whole genome shotgun (WGS) entry which is preliminary data.</text>
</comment>
<dbReference type="InterPro" id="IPR018768">
    <property type="entry name" value="DUF2344"/>
</dbReference>
<dbReference type="Proteomes" id="UP000614200">
    <property type="component" value="Unassembled WGS sequence"/>
</dbReference>
<dbReference type="EMBL" id="JADKNH010000011">
    <property type="protein sequence ID" value="MBF4694874.1"/>
    <property type="molecule type" value="Genomic_DNA"/>
</dbReference>
<evidence type="ECO:0000313" key="3">
    <source>
        <dbReference type="Proteomes" id="UP000614200"/>
    </source>
</evidence>
<protein>
    <submittedName>
        <fullName evidence="2">DUF2344 domain-containing protein</fullName>
    </submittedName>
</protein>
<feature type="domain" description="DUF2344" evidence="1">
    <location>
        <begin position="4"/>
        <end position="182"/>
    </location>
</feature>
<proteinExistence type="predicted"/>
<dbReference type="NCBIfam" id="TIGR03936">
    <property type="entry name" value="sam_1_link_chp"/>
    <property type="match status" value="1"/>
</dbReference>
<evidence type="ECO:0000313" key="2">
    <source>
        <dbReference type="EMBL" id="MBF4694874.1"/>
    </source>
</evidence>